<dbReference type="AlphaFoldDB" id="A0A9D4MFH2"/>
<evidence type="ECO:0000313" key="2">
    <source>
        <dbReference type="Proteomes" id="UP000828390"/>
    </source>
</evidence>
<reference evidence="1" key="1">
    <citation type="journal article" date="2019" name="bioRxiv">
        <title>The Genome of the Zebra Mussel, Dreissena polymorpha: A Resource for Invasive Species Research.</title>
        <authorList>
            <person name="McCartney M.A."/>
            <person name="Auch B."/>
            <person name="Kono T."/>
            <person name="Mallez S."/>
            <person name="Zhang Y."/>
            <person name="Obille A."/>
            <person name="Becker A."/>
            <person name="Abrahante J.E."/>
            <person name="Garbe J."/>
            <person name="Badalamenti J.P."/>
            <person name="Herman A."/>
            <person name="Mangelson H."/>
            <person name="Liachko I."/>
            <person name="Sullivan S."/>
            <person name="Sone E.D."/>
            <person name="Koren S."/>
            <person name="Silverstein K.A.T."/>
            <person name="Beckman K.B."/>
            <person name="Gohl D.M."/>
        </authorList>
    </citation>
    <scope>NUCLEOTIDE SEQUENCE</scope>
    <source>
        <strain evidence="1">Duluth1</strain>
        <tissue evidence="1">Whole animal</tissue>
    </source>
</reference>
<accession>A0A9D4MFH2</accession>
<dbReference type="Proteomes" id="UP000828390">
    <property type="component" value="Unassembled WGS sequence"/>
</dbReference>
<organism evidence="1 2">
    <name type="scientific">Dreissena polymorpha</name>
    <name type="common">Zebra mussel</name>
    <name type="synonym">Mytilus polymorpha</name>
    <dbReference type="NCBI Taxonomy" id="45954"/>
    <lineage>
        <taxon>Eukaryota</taxon>
        <taxon>Metazoa</taxon>
        <taxon>Spiralia</taxon>
        <taxon>Lophotrochozoa</taxon>
        <taxon>Mollusca</taxon>
        <taxon>Bivalvia</taxon>
        <taxon>Autobranchia</taxon>
        <taxon>Heteroconchia</taxon>
        <taxon>Euheterodonta</taxon>
        <taxon>Imparidentia</taxon>
        <taxon>Neoheterodontei</taxon>
        <taxon>Myida</taxon>
        <taxon>Dreissenoidea</taxon>
        <taxon>Dreissenidae</taxon>
        <taxon>Dreissena</taxon>
    </lineage>
</organism>
<protein>
    <submittedName>
        <fullName evidence="1">Uncharacterized protein</fullName>
    </submittedName>
</protein>
<name>A0A9D4MFH2_DREPO</name>
<gene>
    <name evidence="1" type="ORF">DPMN_037987</name>
</gene>
<keyword evidence="2" id="KW-1185">Reference proteome</keyword>
<proteinExistence type="predicted"/>
<reference evidence="1" key="2">
    <citation type="submission" date="2020-11" db="EMBL/GenBank/DDBJ databases">
        <authorList>
            <person name="McCartney M.A."/>
            <person name="Auch B."/>
            <person name="Kono T."/>
            <person name="Mallez S."/>
            <person name="Becker A."/>
            <person name="Gohl D.M."/>
            <person name="Silverstein K.A.T."/>
            <person name="Koren S."/>
            <person name="Bechman K.B."/>
            <person name="Herman A."/>
            <person name="Abrahante J.E."/>
            <person name="Garbe J."/>
        </authorList>
    </citation>
    <scope>NUCLEOTIDE SEQUENCE</scope>
    <source>
        <strain evidence="1">Duluth1</strain>
        <tissue evidence="1">Whole animal</tissue>
    </source>
</reference>
<comment type="caution">
    <text evidence="1">The sequence shown here is derived from an EMBL/GenBank/DDBJ whole genome shotgun (WGS) entry which is preliminary data.</text>
</comment>
<sequence length="99" mass="10866">MKLWTAEVAHSPFAATPLITDMNANGMLDIIAAPLSETQTVLEAETGTTLKNTKWPTQMLDSSIFASPLQVSVSGDLSRTTLMMMMMMMMMMMSCLLPM</sequence>
<dbReference type="EMBL" id="JAIWYP010000002">
    <property type="protein sequence ID" value="KAH3874734.1"/>
    <property type="molecule type" value="Genomic_DNA"/>
</dbReference>
<evidence type="ECO:0000313" key="1">
    <source>
        <dbReference type="EMBL" id="KAH3874734.1"/>
    </source>
</evidence>